<dbReference type="AlphaFoldDB" id="A0A7M5V0N2"/>
<name>A0A7M5V0N2_9CNID</name>
<organism evidence="6 7">
    <name type="scientific">Clytia hemisphaerica</name>
    <dbReference type="NCBI Taxonomy" id="252671"/>
    <lineage>
        <taxon>Eukaryota</taxon>
        <taxon>Metazoa</taxon>
        <taxon>Cnidaria</taxon>
        <taxon>Hydrozoa</taxon>
        <taxon>Hydroidolina</taxon>
        <taxon>Leptothecata</taxon>
        <taxon>Obeliida</taxon>
        <taxon>Clytiidae</taxon>
        <taxon>Clytia</taxon>
    </lineage>
</organism>
<dbReference type="Gene3D" id="1.10.10.2100">
    <property type="match status" value="1"/>
</dbReference>
<evidence type="ECO:0000256" key="4">
    <source>
        <dbReference type="SAM" id="MobiDB-lite"/>
    </source>
</evidence>
<feature type="compositionally biased region" description="Acidic residues" evidence="4">
    <location>
        <begin position="121"/>
        <end position="134"/>
    </location>
</feature>
<evidence type="ECO:0000313" key="6">
    <source>
        <dbReference type="EnsemblMetazoa" id="CLYHEMP000449.1"/>
    </source>
</evidence>
<dbReference type="Gene3D" id="2.60.120.340">
    <property type="entry name" value="Nucleoplasmin core domain"/>
    <property type="match status" value="1"/>
</dbReference>
<reference evidence="6" key="1">
    <citation type="submission" date="2021-01" db="UniProtKB">
        <authorList>
            <consortium name="EnsemblMetazoa"/>
        </authorList>
    </citation>
    <scope>IDENTIFICATION</scope>
</reference>
<dbReference type="OrthoDB" id="6075101at2759"/>
<dbReference type="GO" id="GO:0005730">
    <property type="term" value="C:nucleolus"/>
    <property type="evidence" value="ECO:0007669"/>
    <property type="project" value="TreeGrafter"/>
</dbReference>
<dbReference type="FunFam" id="1.10.10.2100:FF:000002">
    <property type="entry name" value="cell growth-regulating nucleolar protein-like"/>
    <property type="match status" value="1"/>
</dbReference>
<dbReference type="Pfam" id="PF03066">
    <property type="entry name" value="Nucleoplasmin"/>
    <property type="match status" value="1"/>
</dbReference>
<dbReference type="GeneID" id="136807330"/>
<dbReference type="GO" id="GO:0005737">
    <property type="term" value="C:cytoplasm"/>
    <property type="evidence" value="ECO:0007669"/>
    <property type="project" value="TreeGrafter"/>
</dbReference>
<dbReference type="InterPro" id="IPR036824">
    <property type="entry name" value="Nucleoplasmin_core_dom_sf"/>
</dbReference>
<dbReference type="RefSeq" id="XP_066920031.1">
    <property type="nucleotide sequence ID" value="XM_067063930.1"/>
</dbReference>
<dbReference type="SUPFAM" id="SSF69203">
    <property type="entry name" value="Nucleoplasmin-like core domain"/>
    <property type="match status" value="1"/>
</dbReference>
<dbReference type="GO" id="GO:0003682">
    <property type="term" value="F:chromatin binding"/>
    <property type="evidence" value="ECO:0007669"/>
    <property type="project" value="TreeGrafter"/>
</dbReference>
<accession>A0A7M5V0N2</accession>
<dbReference type="GO" id="GO:0003723">
    <property type="term" value="F:RNA binding"/>
    <property type="evidence" value="ECO:0007669"/>
    <property type="project" value="TreeGrafter"/>
</dbReference>
<sequence>MSEGGDTFEDFWGCTLTKGKNETTWDPLETEEDIEHKLQLTSACLGAKAKDGERNLVEVTTANDNGEEVVCSIVSLRAGGNECMHLELGFNNPTKFRLREGTGPLSLCGTHLKAAPLDMMDDEDFSDSEDDEDIPNLVEPKKAVAPKPVIEKKTEPTKNEKKTEDKPGKRPLEDKKDKQTPSKKKKVEPEPEPEESDEDEDEPEEGDESGEDEEGSEDEEMPSLLDGEAVEDDDEESEDEDEPEEGDDVDSEEDEEEGEEEGSEDDEEEEDDDEDEESEEEKTPAKKPLTNGHAKKTPAKKDEKTPAKTPSKSAGAKKGTDEIKSLLLKSPNLPKKFDKFANYMKNNLKVTDKKTQQEVWDFVQKNRK</sequence>
<evidence type="ECO:0000256" key="3">
    <source>
        <dbReference type="ARBA" id="ARBA00023242"/>
    </source>
</evidence>
<keyword evidence="3" id="KW-0539">Nucleus</keyword>
<feature type="region of interest" description="Disordered" evidence="4">
    <location>
        <begin position="121"/>
        <end position="327"/>
    </location>
</feature>
<dbReference type="InterPro" id="IPR004301">
    <property type="entry name" value="Nucleoplasmin"/>
</dbReference>
<dbReference type="EnsemblMetazoa" id="CLYHEMT000449.1">
    <property type="protein sequence ID" value="CLYHEMP000449.1"/>
    <property type="gene ID" value="CLYHEMG000449"/>
</dbReference>
<feature type="compositionally biased region" description="Acidic residues" evidence="4">
    <location>
        <begin position="190"/>
        <end position="221"/>
    </location>
</feature>
<dbReference type="GO" id="GO:0006338">
    <property type="term" value="P:chromatin remodeling"/>
    <property type="evidence" value="ECO:0007669"/>
    <property type="project" value="TreeGrafter"/>
</dbReference>
<dbReference type="PANTHER" id="PTHR22747:SF18">
    <property type="entry name" value="GEO09167P1-RELATED"/>
    <property type="match status" value="1"/>
</dbReference>
<dbReference type="PANTHER" id="PTHR22747">
    <property type="entry name" value="NUCLEOPLASMIN"/>
    <property type="match status" value="1"/>
</dbReference>
<evidence type="ECO:0000256" key="2">
    <source>
        <dbReference type="ARBA" id="ARBA00010744"/>
    </source>
</evidence>
<evidence type="ECO:0000313" key="7">
    <source>
        <dbReference type="Proteomes" id="UP000594262"/>
    </source>
</evidence>
<feature type="domain" description="Nucleoplasmin core" evidence="5">
    <location>
        <begin position="11"/>
        <end position="112"/>
    </location>
</feature>
<evidence type="ECO:0000259" key="5">
    <source>
        <dbReference type="Pfam" id="PF03066"/>
    </source>
</evidence>
<dbReference type="InterPro" id="IPR024057">
    <property type="entry name" value="Nucleoplasmin_core_dom"/>
</dbReference>
<feature type="compositionally biased region" description="Acidic residues" evidence="4">
    <location>
        <begin position="228"/>
        <end position="280"/>
    </location>
</feature>
<protein>
    <recommendedName>
        <fullName evidence="5">Nucleoplasmin core domain-containing protein</fullName>
    </recommendedName>
</protein>
<evidence type="ECO:0000256" key="1">
    <source>
        <dbReference type="ARBA" id="ARBA00004123"/>
    </source>
</evidence>
<dbReference type="Proteomes" id="UP000594262">
    <property type="component" value="Unplaced"/>
</dbReference>
<comment type="similarity">
    <text evidence="2">Belongs to the nucleoplasmin family.</text>
</comment>
<comment type="subcellular location">
    <subcellularLocation>
        <location evidence="1">Nucleus</location>
    </subcellularLocation>
</comment>
<dbReference type="GO" id="GO:0042393">
    <property type="term" value="F:histone binding"/>
    <property type="evidence" value="ECO:0007669"/>
    <property type="project" value="TreeGrafter"/>
</dbReference>
<dbReference type="GO" id="GO:0005654">
    <property type="term" value="C:nucleoplasm"/>
    <property type="evidence" value="ECO:0007669"/>
    <property type="project" value="TreeGrafter"/>
</dbReference>
<proteinExistence type="inferred from homology"/>
<feature type="compositionally biased region" description="Basic and acidic residues" evidence="4">
    <location>
        <begin position="149"/>
        <end position="180"/>
    </location>
</feature>
<keyword evidence="7" id="KW-1185">Reference proteome</keyword>